<dbReference type="PANTHER" id="PTHR46745:SF1">
    <property type="entry name" value="TSC22 DOMAIN FAMILY PROTEIN 1"/>
    <property type="match status" value="1"/>
</dbReference>
<keyword evidence="3" id="KW-1185">Reference proteome</keyword>
<feature type="compositionally biased region" description="Low complexity" evidence="1">
    <location>
        <begin position="877"/>
        <end position="896"/>
    </location>
</feature>
<dbReference type="GO" id="GO:0043066">
    <property type="term" value="P:negative regulation of apoptotic process"/>
    <property type="evidence" value="ECO:0007669"/>
    <property type="project" value="TreeGrafter"/>
</dbReference>
<feature type="region of interest" description="Disordered" evidence="1">
    <location>
        <begin position="655"/>
        <end position="754"/>
    </location>
</feature>
<accession>A0A3Q3MGF0</accession>
<feature type="region of interest" description="Disordered" evidence="1">
    <location>
        <begin position="768"/>
        <end position="823"/>
    </location>
</feature>
<dbReference type="RefSeq" id="XP_026151230.1">
    <property type="nucleotide sequence ID" value="XM_026295445.1"/>
</dbReference>
<dbReference type="InParanoid" id="A0A3Q3MGF0"/>
<dbReference type="PANTHER" id="PTHR46745">
    <property type="entry name" value="TSC22 DOMAIN FAMILY PROTEIN 1"/>
    <property type="match status" value="1"/>
</dbReference>
<feature type="region of interest" description="Disordered" evidence="1">
    <location>
        <begin position="864"/>
        <end position="898"/>
    </location>
</feature>
<feature type="region of interest" description="Disordered" evidence="1">
    <location>
        <begin position="197"/>
        <end position="240"/>
    </location>
</feature>
<feature type="region of interest" description="Disordered" evidence="1">
    <location>
        <begin position="579"/>
        <end position="600"/>
    </location>
</feature>
<feature type="compositionally biased region" description="Low complexity" evidence="1">
    <location>
        <begin position="222"/>
        <end position="240"/>
    </location>
</feature>
<feature type="compositionally biased region" description="Basic residues" evidence="1">
    <location>
        <begin position="15"/>
        <end position="26"/>
    </location>
</feature>
<feature type="compositionally biased region" description="Polar residues" evidence="1">
    <location>
        <begin position="695"/>
        <end position="719"/>
    </location>
</feature>
<feature type="compositionally biased region" description="Polar residues" evidence="1">
    <location>
        <begin position="807"/>
        <end position="816"/>
    </location>
</feature>
<evidence type="ECO:0000313" key="3">
    <source>
        <dbReference type="Proteomes" id="UP000261640"/>
    </source>
</evidence>
<evidence type="ECO:0000256" key="1">
    <source>
        <dbReference type="SAM" id="MobiDB-lite"/>
    </source>
</evidence>
<dbReference type="GO" id="GO:0005634">
    <property type="term" value="C:nucleus"/>
    <property type="evidence" value="ECO:0007669"/>
    <property type="project" value="TreeGrafter"/>
</dbReference>
<name>A0A3Q3MGF0_9TELE</name>
<dbReference type="Ensembl" id="ENSMAMT00000027248.2">
    <property type="protein sequence ID" value="ENSMAMP00000026568.1"/>
    <property type="gene ID" value="ENSMAMG00000017855.2"/>
</dbReference>
<dbReference type="GO" id="GO:0005829">
    <property type="term" value="C:cytosol"/>
    <property type="evidence" value="ECO:0007669"/>
    <property type="project" value="TreeGrafter"/>
</dbReference>
<dbReference type="GeneID" id="113123410"/>
<dbReference type="GO" id="GO:0008284">
    <property type="term" value="P:positive regulation of cell population proliferation"/>
    <property type="evidence" value="ECO:0007669"/>
    <property type="project" value="TreeGrafter"/>
</dbReference>
<feature type="compositionally biased region" description="Polar residues" evidence="1">
    <location>
        <begin position="740"/>
        <end position="754"/>
    </location>
</feature>
<sequence>MHHPDPAGDSGSVRKMAHPAVFHRRGSNTGSGTALSTPANPVVNNSHVSADDYQPSLLIQCQPPAGSSSPGPHHPPPPHSLNLHAQLQPTQSTGAQMKKKSGFQITSVTPAQISVSTNNSIAEDTESYDDLDESHTEDLSSSEILDVSLSRANDVVGAERSSSEETLNNFHEAETPGAVSPNQPSHLHALNQTQQHGGTMVNGTVHHHHQHSHHPNHAQVYSLSSGPASTSSTLTSGALSSVTQKMPSNVALPQENVSQTAPPNIVGLPAGVVASVPVPGMHNSATGTTVSIVNPQTSSVSNVNMLSSANVPVRGGISTSASSSSGGFPLGVISSSGGGGTAATGGNLMTTAVSMMQQHQNINSNITMTTMTTAAVAAAAASASGGMALSSGIQGRVGSAVPQPVNATVTPVAIAPISSIPAQHAPATAVAATSSRFRVVKLDSSSEPFKKGRWTCTEFYDKETPASIPSSSASDTGSPSMRQFVSESFAGTSERESTSGSSVSSTMSTLSHYTESVCSGEAGGPSVPQHAQDFASPPQGFQGVFPSGLSMAASQTQPHMHAQDITHSHVKTTVVPSASTNIHQSSPMPGLQTTTGFPTPAVPQQQLTYAQAVAQPPGSTQGLVGVHQQKIGYASLPQQPAAPSQATPIQVRPAEYAQPHQGIPQAAASQSLPNQAGSAPSGPSGGACQMIGGPPQSQALLHTQPQQPSSLQATTSTIPSHVGVAGVGQKPQSHPGHLDCQQQKPQSLPTQIQNQGLGTQMPTAIHQSQVAAQSLPPPNLQSDPKAQPQAPNTGNSGRIPPKGVLHSQPSSVSLSQDHSRAQALDHAAQASALYASLPTFTTTQLQDAQRLLLQHQSALLGLPKLSGGEAGSGSSTGQGQEAEGNTTTSSALTASAGLKSVDGEEDGWTLKDGYCYHMM</sequence>
<feature type="region of interest" description="Disordered" evidence="1">
    <location>
        <begin position="116"/>
        <end position="142"/>
    </location>
</feature>
<feature type="compositionally biased region" description="Polar residues" evidence="1">
    <location>
        <begin position="27"/>
        <end position="48"/>
    </location>
</feature>
<protein>
    <submittedName>
        <fullName evidence="2">TSC22 domain family protein 1-like</fullName>
    </submittedName>
</protein>
<proteinExistence type="predicted"/>
<reference evidence="2" key="2">
    <citation type="submission" date="2025-09" db="UniProtKB">
        <authorList>
            <consortium name="Ensembl"/>
        </authorList>
    </citation>
    <scope>IDENTIFICATION</scope>
</reference>
<feature type="region of interest" description="Disordered" evidence="1">
    <location>
        <begin position="156"/>
        <end position="185"/>
    </location>
</feature>
<feature type="region of interest" description="Disordered" evidence="1">
    <location>
        <begin position="1"/>
        <end position="84"/>
    </location>
</feature>
<dbReference type="Proteomes" id="UP000261640">
    <property type="component" value="Unplaced"/>
</dbReference>
<reference evidence="2" key="1">
    <citation type="submission" date="2025-08" db="UniProtKB">
        <authorList>
            <consortium name="Ensembl"/>
        </authorList>
    </citation>
    <scope>IDENTIFICATION</scope>
</reference>
<evidence type="ECO:0000313" key="2">
    <source>
        <dbReference type="Ensembl" id="ENSMAMP00000026568.1"/>
    </source>
</evidence>
<dbReference type="AlphaFoldDB" id="A0A3Q3MGF0"/>
<dbReference type="GeneTree" id="ENSGT00940000159144"/>
<feature type="region of interest" description="Disordered" evidence="1">
    <location>
        <begin position="516"/>
        <end position="547"/>
    </location>
</feature>
<feature type="compositionally biased region" description="Acidic residues" evidence="1">
    <location>
        <begin position="123"/>
        <end position="132"/>
    </location>
</feature>
<feature type="compositionally biased region" description="Basic residues" evidence="1">
    <location>
        <begin position="205"/>
        <end position="216"/>
    </location>
</feature>
<feature type="region of interest" description="Disordered" evidence="1">
    <location>
        <begin position="487"/>
        <end position="506"/>
    </location>
</feature>
<organism evidence="2 3">
    <name type="scientific">Mastacembelus armatus</name>
    <name type="common">zig-zag eel</name>
    <dbReference type="NCBI Taxonomy" id="205130"/>
    <lineage>
        <taxon>Eukaryota</taxon>
        <taxon>Metazoa</taxon>
        <taxon>Chordata</taxon>
        <taxon>Craniata</taxon>
        <taxon>Vertebrata</taxon>
        <taxon>Euteleostomi</taxon>
        <taxon>Actinopterygii</taxon>
        <taxon>Neopterygii</taxon>
        <taxon>Teleostei</taxon>
        <taxon>Neoteleostei</taxon>
        <taxon>Acanthomorphata</taxon>
        <taxon>Anabantaria</taxon>
        <taxon>Synbranchiformes</taxon>
        <taxon>Mastacembelidae</taxon>
        <taxon>Mastacembelus</taxon>
    </lineage>
</organism>
<feature type="compositionally biased region" description="Polar residues" evidence="1">
    <location>
        <begin position="780"/>
        <end position="796"/>
    </location>
</feature>
<dbReference type="STRING" id="205130.ENSMAMP00000026568"/>